<keyword evidence="1" id="KW-0479">Metal-binding</keyword>
<dbReference type="EMBL" id="BQNB010011687">
    <property type="protein sequence ID" value="GJS93843.1"/>
    <property type="molecule type" value="Genomic_DNA"/>
</dbReference>
<dbReference type="InterPro" id="IPR043502">
    <property type="entry name" value="DNA/RNA_pol_sf"/>
</dbReference>
<proteinExistence type="predicted"/>
<protein>
    <submittedName>
        <fullName evidence="6">Ribonuclease H-like domain-containing protein</fullName>
    </submittedName>
</protein>
<feature type="domain" description="Integrase catalytic" evidence="5">
    <location>
        <begin position="197"/>
        <end position="289"/>
    </location>
</feature>
<dbReference type="SUPFAM" id="SSF53098">
    <property type="entry name" value="Ribonuclease H-like"/>
    <property type="match status" value="1"/>
</dbReference>
<evidence type="ECO:0000256" key="3">
    <source>
        <dbReference type="SAM" id="MobiDB-lite"/>
    </source>
</evidence>
<dbReference type="InterPro" id="IPR036397">
    <property type="entry name" value="RNaseH_sf"/>
</dbReference>
<reference evidence="6" key="1">
    <citation type="journal article" date="2022" name="Int. J. Mol. Sci.">
        <title>Draft Genome of Tanacetum Coccineum: Genomic Comparison of Closely Related Tanacetum-Family Plants.</title>
        <authorList>
            <person name="Yamashiro T."/>
            <person name="Shiraishi A."/>
            <person name="Nakayama K."/>
            <person name="Satake H."/>
        </authorList>
    </citation>
    <scope>NUCLEOTIDE SEQUENCE</scope>
</reference>
<feature type="compositionally biased region" description="Basic and acidic residues" evidence="3">
    <location>
        <begin position="907"/>
        <end position="927"/>
    </location>
</feature>
<dbReference type="Pfam" id="PF07727">
    <property type="entry name" value="RVT_2"/>
    <property type="match status" value="1"/>
</dbReference>
<keyword evidence="4" id="KW-0812">Transmembrane</keyword>
<dbReference type="InterPro" id="IPR001584">
    <property type="entry name" value="Integrase_cat-core"/>
</dbReference>
<dbReference type="PANTHER" id="PTHR42648">
    <property type="entry name" value="TRANSPOSASE, PUTATIVE-RELATED"/>
    <property type="match status" value="1"/>
</dbReference>
<dbReference type="Pfam" id="PF13976">
    <property type="entry name" value="gag_pre-integrs"/>
    <property type="match status" value="1"/>
</dbReference>
<evidence type="ECO:0000259" key="5">
    <source>
        <dbReference type="PROSITE" id="PS50994"/>
    </source>
</evidence>
<evidence type="ECO:0000256" key="1">
    <source>
        <dbReference type="ARBA" id="ARBA00022723"/>
    </source>
</evidence>
<name>A0ABQ4ZYF9_9ASTR</name>
<dbReference type="Proteomes" id="UP001151760">
    <property type="component" value="Unassembled WGS sequence"/>
</dbReference>
<keyword evidence="4" id="KW-0472">Membrane</keyword>
<evidence type="ECO:0000313" key="6">
    <source>
        <dbReference type="EMBL" id="GJS93843.1"/>
    </source>
</evidence>
<evidence type="ECO:0000256" key="4">
    <source>
        <dbReference type="SAM" id="Phobius"/>
    </source>
</evidence>
<keyword evidence="7" id="KW-1185">Reference proteome</keyword>
<dbReference type="SUPFAM" id="SSF56672">
    <property type="entry name" value="DNA/RNA polymerases"/>
    <property type="match status" value="1"/>
</dbReference>
<dbReference type="InterPro" id="IPR013103">
    <property type="entry name" value="RVT_2"/>
</dbReference>
<dbReference type="PANTHER" id="PTHR42648:SF32">
    <property type="entry name" value="RIBONUCLEASE H-LIKE DOMAIN, GAG-PRE-INTEGRASE DOMAIN PROTEIN-RELATED"/>
    <property type="match status" value="1"/>
</dbReference>
<reference evidence="6" key="2">
    <citation type="submission" date="2022-01" db="EMBL/GenBank/DDBJ databases">
        <authorList>
            <person name="Yamashiro T."/>
            <person name="Shiraishi A."/>
            <person name="Satake H."/>
            <person name="Nakayama K."/>
        </authorList>
    </citation>
    <scope>NUCLEOTIDE SEQUENCE</scope>
</reference>
<feature type="region of interest" description="Disordered" evidence="3">
    <location>
        <begin position="333"/>
        <end position="352"/>
    </location>
</feature>
<feature type="region of interest" description="Disordered" evidence="3">
    <location>
        <begin position="907"/>
        <end position="956"/>
    </location>
</feature>
<dbReference type="InterPro" id="IPR012337">
    <property type="entry name" value="RNaseH-like_sf"/>
</dbReference>
<evidence type="ECO:0000256" key="2">
    <source>
        <dbReference type="ARBA" id="ARBA00022801"/>
    </source>
</evidence>
<keyword evidence="2" id="KW-0378">Hydrolase</keyword>
<dbReference type="Gene3D" id="3.30.420.10">
    <property type="entry name" value="Ribonuclease H-like superfamily/Ribonuclease H"/>
    <property type="match status" value="1"/>
</dbReference>
<dbReference type="PROSITE" id="PS50994">
    <property type="entry name" value="INTEGRASE"/>
    <property type="match status" value="1"/>
</dbReference>
<feature type="compositionally biased region" description="Basic and acidic residues" evidence="3">
    <location>
        <begin position="941"/>
        <end position="956"/>
    </location>
</feature>
<accession>A0ABQ4ZYF9</accession>
<keyword evidence="4" id="KW-1133">Transmembrane helix</keyword>
<evidence type="ECO:0000313" key="7">
    <source>
        <dbReference type="Proteomes" id="UP001151760"/>
    </source>
</evidence>
<comment type="caution">
    <text evidence="6">The sequence shown here is derived from an EMBL/GenBank/DDBJ whole genome shotgun (WGS) entry which is preliminary data.</text>
</comment>
<gene>
    <name evidence="6" type="ORF">Tco_0800811</name>
</gene>
<feature type="transmembrane region" description="Helical" evidence="4">
    <location>
        <begin position="851"/>
        <end position="873"/>
    </location>
</feature>
<organism evidence="6 7">
    <name type="scientific">Tanacetum coccineum</name>
    <dbReference type="NCBI Taxonomy" id="301880"/>
    <lineage>
        <taxon>Eukaryota</taxon>
        <taxon>Viridiplantae</taxon>
        <taxon>Streptophyta</taxon>
        <taxon>Embryophyta</taxon>
        <taxon>Tracheophyta</taxon>
        <taxon>Spermatophyta</taxon>
        <taxon>Magnoliopsida</taxon>
        <taxon>eudicotyledons</taxon>
        <taxon>Gunneridae</taxon>
        <taxon>Pentapetalae</taxon>
        <taxon>asterids</taxon>
        <taxon>campanulids</taxon>
        <taxon>Asterales</taxon>
        <taxon>Asteraceae</taxon>
        <taxon>Asteroideae</taxon>
        <taxon>Anthemideae</taxon>
        <taxon>Anthemidinae</taxon>
        <taxon>Tanacetum</taxon>
    </lineage>
</organism>
<sequence length="956" mass="108312">MTGNKDFLTDYQDIDGGFVAFGGSARGVYLFSISQMCDKKNNVLFTETKCFVLAPDFKLLDASQVLLRVPRQSNMYSFDLKNVVPSGDLTCLFAKATIDESKLWHRRLGHVNFKTMNKLVKGNLVRGLPSKIFDNDHTCVACQKGKQHKASCKAKLMSSISQPLQMLHMDLFGPTSVRSINHKTYCLVVTDDFSRCDNETEFKNREMNELCGLKGIKREFSVARTLQQTGVAKRKNMTLIEAARTMLADSLIPIVFWAEAVDTTCYVLNRVLVTKPHNKTPYELIISRPPSISFMRPFGCPVTILNTLDLLGKFDGKAEEGFLVGYKSSDETYKNDTTDDAAGETPIQKPASENEQALKNVLDKMMDQEKEATEQSDAVRKEFKAQCNRELLQGKSTRAISTNSFNTVSTTVNVSSALRTSNDAGPSFVPLVRSFPLDVNDLPDDHLMPDLEDTAEVQNTGIFGSAFEISMQKELLQFKIQKFWVLVDLPYGKKAIETKWVYRNKKDERGVVVRNKARLVAQGHRQEEGIDYDEMDVKSAFLYGTIEEEVYVSQPLGFVDPKFPNKVYKVQKALYGLHQAPRAWYATLSTFLLKSGYRRGTIDKTLFIKKDKKDIMLVQVYVDDIIFGSTKKSWCDEFEALMKSRFQMSSMGELTFFLGLQVKQKEDGIFLSQDKYVAEILKKFDFENVKTASTPIETQKPLVKDEEAADVDVHLYRSMIGSLMYLTASRPDIMFAVCACSRFQVTPRSSLLNDCGKILKIFRKSTTEVVNFLAEINILAMQEKQNIMAPHPEASMCCCKLLLGKIQFTLKTMHIERVRAHFIKDSYKKKLIQVAQSVAAEIMGRLCRCLFVVKFVIVVRILILVVIGLILVVRGLILVKHGFEVDGSYDNDDLSHIWFERISKKRTKNEAKTTKPDTEWKSVEKTKSRQSPSLKKSTKVNPDKSKVKPEAISEEK</sequence>
<dbReference type="InterPro" id="IPR039537">
    <property type="entry name" value="Retrotran_Ty1/copia-like"/>
</dbReference>
<dbReference type="InterPro" id="IPR025724">
    <property type="entry name" value="GAG-pre-integrase_dom"/>
</dbReference>